<keyword evidence="5 6" id="KW-0687">Ribonucleoprotein</keyword>
<dbReference type="InterPro" id="IPR000235">
    <property type="entry name" value="Ribosomal_uS7"/>
</dbReference>
<dbReference type="SUPFAM" id="SSF47973">
    <property type="entry name" value="Ribosomal protein S7"/>
    <property type="match status" value="1"/>
</dbReference>
<evidence type="ECO:0000256" key="6">
    <source>
        <dbReference type="HAMAP-Rule" id="MF_00480"/>
    </source>
</evidence>
<dbReference type="PIRSF" id="PIRSF002122">
    <property type="entry name" value="RPS7p_RPS7a_RPS5e_RPS7o"/>
    <property type="match status" value="1"/>
</dbReference>
<dbReference type="OrthoDB" id="9807653at2"/>
<keyword evidence="2 6" id="KW-0699">rRNA-binding</keyword>
<dbReference type="GO" id="GO:0000049">
    <property type="term" value="F:tRNA binding"/>
    <property type="evidence" value="ECO:0007669"/>
    <property type="project" value="UniProtKB-UniRule"/>
</dbReference>
<evidence type="ECO:0000256" key="5">
    <source>
        <dbReference type="ARBA" id="ARBA00023274"/>
    </source>
</evidence>
<dbReference type="RefSeq" id="WP_148708437.1">
    <property type="nucleotide sequence ID" value="NZ_AP018161.1"/>
</dbReference>
<dbReference type="InterPro" id="IPR036823">
    <property type="entry name" value="Ribosomal_uS7_dom_sf"/>
</dbReference>
<comment type="subunit">
    <text evidence="6">Part of the 30S ribosomal subunit. Contacts proteins S9 and S11.</text>
</comment>
<evidence type="ECO:0000256" key="1">
    <source>
        <dbReference type="ARBA" id="ARBA00007151"/>
    </source>
</evidence>
<keyword evidence="4 6" id="KW-0689">Ribosomal protein</keyword>
<protein>
    <recommendedName>
        <fullName evidence="6">Small ribosomal subunit protein uS7</fullName>
    </recommendedName>
</protein>
<dbReference type="GO" id="GO:0019843">
    <property type="term" value="F:rRNA binding"/>
    <property type="evidence" value="ECO:0007669"/>
    <property type="project" value="UniProtKB-UniRule"/>
</dbReference>
<evidence type="ECO:0000256" key="3">
    <source>
        <dbReference type="ARBA" id="ARBA00022884"/>
    </source>
</evidence>
<dbReference type="KEGG" id="eor:NARRFE1_01530"/>
<dbReference type="HAMAP" id="MF_00480_B">
    <property type="entry name" value="Ribosomal_uS7_B"/>
    <property type="match status" value="1"/>
</dbReference>
<evidence type="ECO:0000256" key="4">
    <source>
        <dbReference type="ARBA" id="ARBA00022980"/>
    </source>
</evidence>
<keyword evidence="9" id="KW-1185">Reference proteome</keyword>
<keyword evidence="6" id="KW-0820">tRNA-binding</keyword>
<dbReference type="GO" id="GO:0003735">
    <property type="term" value="F:structural constituent of ribosome"/>
    <property type="evidence" value="ECO:0007669"/>
    <property type="project" value="InterPro"/>
</dbReference>
<evidence type="ECO:0000256" key="2">
    <source>
        <dbReference type="ARBA" id="ARBA00022730"/>
    </source>
</evidence>
<keyword evidence="3 6" id="KW-0694">RNA-binding</keyword>
<organism evidence="8 9">
    <name type="scientific">endosymbiont of Rhynchophorus ferrugineus</name>
    <dbReference type="NCBI Taxonomy" id="1972133"/>
    <lineage>
        <taxon>Bacteria</taxon>
        <taxon>Pseudomonadati</taxon>
        <taxon>Pseudomonadota</taxon>
        <taxon>Gammaproteobacteria</taxon>
        <taxon>Candidatus Nardonella</taxon>
    </lineage>
</organism>
<dbReference type="Gene3D" id="1.10.455.10">
    <property type="entry name" value="Ribosomal protein S7 domain"/>
    <property type="match status" value="1"/>
</dbReference>
<sequence length="160" mass="18729">MSRKKIKIKNKILPDIKFNSILVSKFINIVMKNGKKSLALKIVYSLLNMIKLKINKNEIDLLEEIINKVRPMVEIKSRKIGGSTYNVPFEINDNRKNSLALKWIVKFSRKRSGNSMIEKLYDEIIDISQNKGLSIKKRDEIHKIADSNKAFSYYKWNNKK</sequence>
<dbReference type="Pfam" id="PF00177">
    <property type="entry name" value="Ribosomal_S7"/>
    <property type="match status" value="1"/>
</dbReference>
<dbReference type="EMBL" id="AP018161">
    <property type="protein sequence ID" value="BBA85088.1"/>
    <property type="molecule type" value="Genomic_DNA"/>
</dbReference>
<dbReference type="InterPro" id="IPR005717">
    <property type="entry name" value="Ribosomal_uS7_bac/org-type"/>
</dbReference>
<gene>
    <name evidence="6 8" type="primary">rpsG</name>
    <name evidence="8" type="ORF">NARRFE1_01530</name>
</gene>
<feature type="domain" description="Small ribosomal subunit protein uS7" evidence="7">
    <location>
        <begin position="3"/>
        <end position="149"/>
    </location>
</feature>
<dbReference type="NCBIfam" id="TIGR01029">
    <property type="entry name" value="rpsG_bact"/>
    <property type="match status" value="1"/>
</dbReference>
<dbReference type="InterPro" id="IPR023798">
    <property type="entry name" value="Ribosomal_uS7_dom"/>
</dbReference>
<dbReference type="GO" id="GO:0006412">
    <property type="term" value="P:translation"/>
    <property type="evidence" value="ECO:0007669"/>
    <property type="project" value="UniProtKB-UniRule"/>
</dbReference>
<evidence type="ECO:0000259" key="7">
    <source>
        <dbReference type="Pfam" id="PF00177"/>
    </source>
</evidence>
<dbReference type="AlphaFoldDB" id="A0A2Z5T3X2"/>
<dbReference type="PANTHER" id="PTHR11205">
    <property type="entry name" value="RIBOSOMAL PROTEIN S7"/>
    <property type="match status" value="1"/>
</dbReference>
<reference evidence="8 9" key="1">
    <citation type="journal article" date="2017" name="Proc. Natl. Acad. Sci. U.S.A.">
        <title>Small genome symbiont underlies cuticle hardness in beetles.</title>
        <authorList>
            <person name="Anbutsu H."/>
            <person name="Moriyama M."/>
            <person name="Nikoh N."/>
            <person name="Hosokawa T."/>
            <person name="Futahashi R."/>
            <person name="Tanahashi M."/>
            <person name="Meng X.Y."/>
            <person name="Kuriwada T."/>
            <person name="Mori N."/>
            <person name="Oshima K."/>
            <person name="Hattori M."/>
            <person name="Fujie M."/>
            <person name="Satoh N."/>
            <person name="Maeda T."/>
            <person name="Shigenobu S."/>
            <person name="Koga R."/>
            <person name="Fukatsu T."/>
        </authorList>
    </citation>
    <scope>NUCLEOTIDE SEQUENCE [LARGE SCALE GENOMIC DNA]</scope>
    <source>
        <strain evidence="8">NARRFE1</strain>
    </source>
</reference>
<name>A0A2Z5T3X2_9GAMM</name>
<dbReference type="Proteomes" id="UP000289537">
    <property type="component" value="Chromosome"/>
</dbReference>
<comment type="similarity">
    <text evidence="1 6">Belongs to the universal ribosomal protein uS7 family.</text>
</comment>
<proteinExistence type="inferred from homology"/>
<accession>A0A2Z5T3X2</accession>
<comment type="function">
    <text evidence="6">One of the primary rRNA binding proteins, it binds directly to 16S rRNA where it nucleates assembly of the head domain of the 30S subunit. Is located at the subunit interface close to the decoding center, probably blocks exit of the E-site tRNA.</text>
</comment>
<evidence type="ECO:0000313" key="9">
    <source>
        <dbReference type="Proteomes" id="UP000289537"/>
    </source>
</evidence>
<dbReference type="CDD" id="cd14869">
    <property type="entry name" value="uS7_Bacteria"/>
    <property type="match status" value="1"/>
</dbReference>
<dbReference type="GO" id="GO:0015935">
    <property type="term" value="C:small ribosomal subunit"/>
    <property type="evidence" value="ECO:0007669"/>
    <property type="project" value="InterPro"/>
</dbReference>
<evidence type="ECO:0000313" key="8">
    <source>
        <dbReference type="EMBL" id="BBA85088.1"/>
    </source>
</evidence>